<keyword evidence="1" id="KW-0812">Transmembrane</keyword>
<comment type="caution">
    <text evidence="2">The sequence shown here is derived from an EMBL/GenBank/DDBJ whole genome shotgun (WGS) entry which is preliminary data.</text>
</comment>
<protein>
    <recommendedName>
        <fullName evidence="4">SdpI family protein</fullName>
    </recommendedName>
</protein>
<dbReference type="EMBL" id="JBGMEF010000015">
    <property type="protein sequence ID" value="MFO3666770.1"/>
    <property type="molecule type" value="Genomic_DNA"/>
</dbReference>
<feature type="transmembrane region" description="Helical" evidence="1">
    <location>
        <begin position="107"/>
        <end position="126"/>
    </location>
</feature>
<dbReference type="Proteomes" id="UP001637994">
    <property type="component" value="Unassembled WGS sequence"/>
</dbReference>
<sequence>MTNKLYLLLLGINILIIIVNFNLLKNPKPYPPKEIAEDFKSGRERLNSYKYVGLSHYILPRLAKSESNWINGNEYWYRSCIKLGLVGLVISLITMVLGEVFNLYDWLIGLFIIQIPSILGMIYICYRMEKYILKD</sequence>
<keyword evidence="1" id="KW-0472">Membrane</keyword>
<proteinExistence type="predicted"/>
<dbReference type="RefSeq" id="WP_265212595.1">
    <property type="nucleotide sequence ID" value="NZ_JBGMEF010000015.1"/>
</dbReference>
<evidence type="ECO:0000313" key="2">
    <source>
        <dbReference type="EMBL" id="MFO3666770.1"/>
    </source>
</evidence>
<gene>
    <name evidence="2" type="ORF">ACCQ42_03175</name>
</gene>
<reference evidence="2 3" key="1">
    <citation type="journal article" date="2025" name="Anaerobe">
        <title>Description of Anaerococcus kampingiae sp. nov., Anaerococcus groningensis sp. nov., Anaerococcus martiniensis sp. nov., and Anaerococcus cruorum sp. nov., isolated from human clinical specimens.</title>
        <authorList>
            <person name="Boiten K.E."/>
            <person name="Meijer J."/>
            <person name="van Wezel E.M."/>
            <person name="Veloo A.C.M."/>
        </authorList>
    </citation>
    <scope>NUCLEOTIDE SEQUENCE [LARGE SCALE GENOMIC DNA]</scope>
    <source>
        <strain evidence="2 3">ENR0874</strain>
    </source>
</reference>
<organism evidence="2 3">
    <name type="scientific">Anaerococcus kampingae</name>
    <dbReference type="NCBI Taxonomy" id="3115614"/>
    <lineage>
        <taxon>Bacteria</taxon>
        <taxon>Bacillati</taxon>
        <taxon>Bacillota</taxon>
        <taxon>Tissierellia</taxon>
        <taxon>Tissierellales</taxon>
        <taxon>Peptoniphilaceae</taxon>
        <taxon>Anaerococcus</taxon>
    </lineage>
</organism>
<accession>A0ABW9MBS9</accession>
<feature type="transmembrane region" description="Helical" evidence="1">
    <location>
        <begin position="83"/>
        <end position="101"/>
    </location>
</feature>
<evidence type="ECO:0000256" key="1">
    <source>
        <dbReference type="SAM" id="Phobius"/>
    </source>
</evidence>
<keyword evidence="3" id="KW-1185">Reference proteome</keyword>
<evidence type="ECO:0000313" key="3">
    <source>
        <dbReference type="Proteomes" id="UP001637994"/>
    </source>
</evidence>
<evidence type="ECO:0008006" key="4">
    <source>
        <dbReference type="Google" id="ProtNLM"/>
    </source>
</evidence>
<feature type="transmembrane region" description="Helical" evidence="1">
    <location>
        <begin position="6"/>
        <end position="24"/>
    </location>
</feature>
<name>A0ABW9MBS9_9FIRM</name>
<keyword evidence="1" id="KW-1133">Transmembrane helix</keyword>